<dbReference type="GO" id="GO:0003899">
    <property type="term" value="F:DNA-directed RNA polymerase activity"/>
    <property type="evidence" value="ECO:0007669"/>
    <property type="project" value="InterPro"/>
</dbReference>
<comment type="caution">
    <text evidence="2">The sequence shown here is derived from an EMBL/GenBank/DDBJ whole genome shotgun (WGS) entry which is preliminary data.</text>
</comment>
<dbReference type="GO" id="GO:0003677">
    <property type="term" value="F:DNA binding"/>
    <property type="evidence" value="ECO:0007669"/>
    <property type="project" value="InterPro"/>
</dbReference>
<dbReference type="InterPro" id="IPR038593">
    <property type="entry name" value="RNA_pol_Rpb1_7_sf"/>
</dbReference>
<dbReference type="OrthoDB" id="3055786at2759"/>
<keyword evidence="3" id="KW-1185">Reference proteome</keyword>
<dbReference type="InterPro" id="IPR007073">
    <property type="entry name" value="RNA_pol_Rpb1_7"/>
</dbReference>
<reference evidence="2 3" key="1">
    <citation type="submission" date="2016-03" db="EMBL/GenBank/DDBJ databases">
        <title>Comparative genomics of the ectomycorrhizal sister species Rhizopogon vinicolor and Rhizopogon vesiculosus (Basidiomycota: Boletales) reveals a divergence of the mating type B locus.</title>
        <authorList>
            <person name="Mujic A.B."/>
            <person name="Kuo A."/>
            <person name="Tritt A."/>
            <person name="Lipzen A."/>
            <person name="Chen C."/>
            <person name="Johnson J."/>
            <person name="Sharma A."/>
            <person name="Barry K."/>
            <person name="Grigoriev I.V."/>
            <person name="Spatafora J.W."/>
        </authorList>
    </citation>
    <scope>NUCLEOTIDE SEQUENCE [LARGE SCALE GENOMIC DNA]</scope>
    <source>
        <strain evidence="2 3">AM-OR11-056</strain>
    </source>
</reference>
<evidence type="ECO:0000313" key="3">
    <source>
        <dbReference type="Proteomes" id="UP000183567"/>
    </source>
</evidence>
<gene>
    <name evidence="2" type="ORF">AZE42_10195</name>
</gene>
<name>A0A1J8QNY6_9AGAM</name>
<dbReference type="EMBL" id="LVVM01005225">
    <property type="protein sequence ID" value="OJA11114.1"/>
    <property type="molecule type" value="Genomic_DNA"/>
</dbReference>
<sequence length="101" mass="11501">MPRTGHESRQSVKMNPLTSRFSTTILGSSSPWLLRLELDRAKMIDRKLTMPYVAGRIPESFKTDLFVIWNEDNSEKFIIRCRVLGGGDKDDDGLGTIEEDI</sequence>
<dbReference type="Gene3D" id="3.30.1360.140">
    <property type="match status" value="1"/>
</dbReference>
<evidence type="ECO:0000313" key="2">
    <source>
        <dbReference type="EMBL" id="OJA11114.1"/>
    </source>
</evidence>
<dbReference type="Pfam" id="PF04990">
    <property type="entry name" value="RNA_pol_Rpb1_7"/>
    <property type="match status" value="1"/>
</dbReference>
<proteinExistence type="predicted"/>
<dbReference type="STRING" id="180088.A0A1J8QNY6"/>
<organism evidence="2 3">
    <name type="scientific">Rhizopogon vesiculosus</name>
    <dbReference type="NCBI Taxonomy" id="180088"/>
    <lineage>
        <taxon>Eukaryota</taxon>
        <taxon>Fungi</taxon>
        <taxon>Dikarya</taxon>
        <taxon>Basidiomycota</taxon>
        <taxon>Agaricomycotina</taxon>
        <taxon>Agaricomycetes</taxon>
        <taxon>Agaricomycetidae</taxon>
        <taxon>Boletales</taxon>
        <taxon>Suillineae</taxon>
        <taxon>Rhizopogonaceae</taxon>
        <taxon>Rhizopogon</taxon>
    </lineage>
</organism>
<accession>A0A1J8QNY6</accession>
<feature type="domain" description="RNA polymerase Rpb1" evidence="1">
    <location>
        <begin position="28"/>
        <end position="94"/>
    </location>
</feature>
<dbReference type="AlphaFoldDB" id="A0A1J8QNY6"/>
<dbReference type="GO" id="GO:0006351">
    <property type="term" value="P:DNA-templated transcription"/>
    <property type="evidence" value="ECO:0007669"/>
    <property type="project" value="InterPro"/>
</dbReference>
<dbReference type="Proteomes" id="UP000183567">
    <property type="component" value="Unassembled WGS sequence"/>
</dbReference>
<protein>
    <recommendedName>
        <fullName evidence="1">RNA polymerase Rpb1 domain-containing protein</fullName>
    </recommendedName>
</protein>
<evidence type="ECO:0000259" key="1">
    <source>
        <dbReference type="Pfam" id="PF04990"/>
    </source>
</evidence>